<evidence type="ECO:0000256" key="9">
    <source>
        <dbReference type="ARBA" id="ARBA00023167"/>
    </source>
</evidence>
<comment type="function">
    <text evidence="11">Catalyzes 2 different reactions between oxygen and the acireductone 1,2-dihydroxy-3-keto-5-methylthiopentene (DHK-MTPene) depending upon the metal bound in the active site. Fe-containing acireductone dioxygenase (Fe-ARD) produces formate and 2-keto-4-methylthiobutyrate (KMTB), the alpha-ketoacid precursor of methionine in the methionine recycle pathway. Ni-containing acireductone dioxygenase (Ni-ARD) produces methylthiopropionate, carbon monoxide and formate, and does not lie on the methionine recycle pathway.</text>
</comment>
<evidence type="ECO:0000256" key="8">
    <source>
        <dbReference type="ARBA" id="ARBA00023004"/>
    </source>
</evidence>
<dbReference type="HAMAP" id="MF_03154">
    <property type="entry name" value="Salvage_MtnD_euk"/>
    <property type="match status" value="1"/>
</dbReference>
<dbReference type="InterPro" id="IPR014710">
    <property type="entry name" value="RmlC-like_jellyroll"/>
</dbReference>
<evidence type="ECO:0000256" key="3">
    <source>
        <dbReference type="ARBA" id="ARBA00022596"/>
    </source>
</evidence>
<dbReference type="FunFam" id="2.60.120.10:FF:000099">
    <property type="entry name" value="1,2-dihydroxy-3-keto-5-methylthiopentene dioxygenase"/>
    <property type="match status" value="1"/>
</dbReference>
<dbReference type="PANTHER" id="PTHR23418">
    <property type="entry name" value="ACIREDUCTONE DIOXYGENASE"/>
    <property type="match status" value="1"/>
</dbReference>
<protein>
    <recommendedName>
        <fullName evidence="11">Acireductone dioxygenase</fullName>
    </recommendedName>
    <alternativeName>
        <fullName evidence="11">Acireductone dioxygenase (Fe(2+)-requiring)</fullName>
        <shortName evidence="11">ARD'</shortName>
        <shortName evidence="11">Fe-ARD</shortName>
        <ecNumber evidence="11">1.13.11.54</ecNumber>
    </alternativeName>
    <alternativeName>
        <fullName evidence="11">Acireductone dioxygenase (Ni(2+)-requiring)</fullName>
        <shortName evidence="11">ARD</shortName>
        <shortName evidence="11">Ni-ARD</shortName>
        <ecNumber evidence="11">1.13.11.53</ecNumber>
    </alternativeName>
</protein>
<keyword evidence="9 11" id="KW-0486">Methionine biosynthesis</keyword>
<organism evidence="12 13">
    <name type="scientific">Nadsonia fulvescens var. elongata DSM 6958</name>
    <dbReference type="NCBI Taxonomy" id="857566"/>
    <lineage>
        <taxon>Eukaryota</taxon>
        <taxon>Fungi</taxon>
        <taxon>Dikarya</taxon>
        <taxon>Ascomycota</taxon>
        <taxon>Saccharomycotina</taxon>
        <taxon>Dipodascomycetes</taxon>
        <taxon>Dipodascales</taxon>
        <taxon>Dipodascales incertae sedis</taxon>
        <taxon>Nadsonia</taxon>
    </lineage>
</organism>
<dbReference type="OrthoDB" id="1867259at2759"/>
<evidence type="ECO:0000256" key="5">
    <source>
        <dbReference type="ARBA" id="ARBA00022723"/>
    </source>
</evidence>
<feature type="binding site" evidence="11">
    <location>
        <position position="127"/>
    </location>
    <ligand>
        <name>Fe(2+)</name>
        <dbReference type="ChEBI" id="CHEBI:29033"/>
        <note>for iron-dependent acireductone dioxygenase activity</note>
    </ligand>
</feature>
<feature type="binding site" evidence="11">
    <location>
        <position position="81"/>
    </location>
    <ligand>
        <name>Fe(2+)</name>
        <dbReference type="ChEBI" id="CHEBI:29033"/>
        <note>for iron-dependent acireductone dioxygenase activity</note>
    </ligand>
</feature>
<keyword evidence="3 11" id="KW-0533">Nickel</keyword>
<feature type="binding site" evidence="11">
    <location>
        <position position="127"/>
    </location>
    <ligand>
        <name>Ni(2+)</name>
        <dbReference type="ChEBI" id="CHEBI:49786"/>
        <note>for nickel-dependent acireductone dioxygenase activity</note>
    </ligand>
</feature>
<evidence type="ECO:0000256" key="1">
    <source>
        <dbReference type="ARBA" id="ARBA00000428"/>
    </source>
</evidence>
<evidence type="ECO:0000256" key="6">
    <source>
        <dbReference type="ARBA" id="ARBA00022964"/>
    </source>
</evidence>
<dbReference type="GO" id="GO:0016151">
    <property type="term" value="F:nickel cation binding"/>
    <property type="evidence" value="ECO:0007669"/>
    <property type="project" value="UniProtKB-UniRule"/>
</dbReference>
<dbReference type="STRING" id="857566.A0A1E3PGB7"/>
<keyword evidence="2 11" id="KW-0963">Cytoplasm</keyword>
<dbReference type="EMBL" id="KV454411">
    <property type="protein sequence ID" value="ODQ64476.1"/>
    <property type="molecule type" value="Genomic_DNA"/>
</dbReference>
<evidence type="ECO:0000313" key="13">
    <source>
        <dbReference type="Proteomes" id="UP000095009"/>
    </source>
</evidence>
<evidence type="ECO:0000256" key="2">
    <source>
        <dbReference type="ARBA" id="ARBA00022490"/>
    </source>
</evidence>
<evidence type="ECO:0000256" key="11">
    <source>
        <dbReference type="HAMAP-Rule" id="MF_03154"/>
    </source>
</evidence>
<feature type="binding site" evidence="11">
    <location>
        <position position="83"/>
    </location>
    <ligand>
        <name>Fe(2+)</name>
        <dbReference type="ChEBI" id="CHEBI:29033"/>
        <note>for iron-dependent acireductone dioxygenase activity</note>
    </ligand>
</feature>
<dbReference type="Pfam" id="PF03079">
    <property type="entry name" value="ARD"/>
    <property type="match status" value="1"/>
</dbReference>
<comment type="similarity">
    <text evidence="11">Belongs to the acireductone dioxygenase (ARD) family.</text>
</comment>
<keyword evidence="4 11" id="KW-0028">Amino-acid biosynthesis</keyword>
<dbReference type="SUPFAM" id="SSF51182">
    <property type="entry name" value="RmlC-like cupins"/>
    <property type="match status" value="1"/>
</dbReference>
<dbReference type="GO" id="GO:0005506">
    <property type="term" value="F:iron ion binding"/>
    <property type="evidence" value="ECO:0007669"/>
    <property type="project" value="UniProtKB-UniRule"/>
</dbReference>
<keyword evidence="8 11" id="KW-0408">Iron</keyword>
<dbReference type="GO" id="GO:0005634">
    <property type="term" value="C:nucleus"/>
    <property type="evidence" value="ECO:0007669"/>
    <property type="project" value="UniProtKB-SubCell"/>
</dbReference>
<keyword evidence="13" id="KW-1185">Reference proteome</keyword>
<dbReference type="Proteomes" id="UP000095009">
    <property type="component" value="Unassembled WGS sequence"/>
</dbReference>
<proteinExistence type="inferred from homology"/>
<reference evidence="12 13" key="1">
    <citation type="journal article" date="2016" name="Proc. Natl. Acad. Sci. U.S.A.">
        <title>Comparative genomics of biotechnologically important yeasts.</title>
        <authorList>
            <person name="Riley R."/>
            <person name="Haridas S."/>
            <person name="Wolfe K.H."/>
            <person name="Lopes M.R."/>
            <person name="Hittinger C.T."/>
            <person name="Goeker M."/>
            <person name="Salamov A.A."/>
            <person name="Wisecaver J.H."/>
            <person name="Long T.M."/>
            <person name="Calvey C.H."/>
            <person name="Aerts A.L."/>
            <person name="Barry K.W."/>
            <person name="Choi C."/>
            <person name="Clum A."/>
            <person name="Coughlan A.Y."/>
            <person name="Deshpande S."/>
            <person name="Douglass A.P."/>
            <person name="Hanson S.J."/>
            <person name="Klenk H.-P."/>
            <person name="LaButti K.M."/>
            <person name="Lapidus A."/>
            <person name="Lindquist E.A."/>
            <person name="Lipzen A.M."/>
            <person name="Meier-Kolthoff J.P."/>
            <person name="Ohm R.A."/>
            <person name="Otillar R.P."/>
            <person name="Pangilinan J.L."/>
            <person name="Peng Y."/>
            <person name="Rokas A."/>
            <person name="Rosa C.A."/>
            <person name="Scheuner C."/>
            <person name="Sibirny A.A."/>
            <person name="Slot J.C."/>
            <person name="Stielow J.B."/>
            <person name="Sun H."/>
            <person name="Kurtzman C.P."/>
            <person name="Blackwell M."/>
            <person name="Grigoriev I.V."/>
            <person name="Jeffries T.W."/>
        </authorList>
    </citation>
    <scope>NUCLEOTIDE SEQUENCE [LARGE SCALE GENOMIC DNA]</scope>
    <source>
        <strain evidence="12 13">DSM 6958</strain>
    </source>
</reference>
<sequence length="170" mass="19870">MKAYIHDGDDSVSQFAPHLTDTLLTSNDLDSIGVIYKHLPTIMEVDALAESRAYVSRDTIEVSPATLPEYETKMKSFYQEHLHEDEEIRYILEGEGYFDVRSKDDQNWVRVLLEKGDLLILPAGIYHRFTNTETNYIKALRLFQLEPKWIALNRPVENNKYRNEYLNSIQ</sequence>
<keyword evidence="10 11" id="KW-0539">Nucleus</keyword>
<keyword evidence="7 11" id="KW-0560">Oxidoreductase</keyword>
<dbReference type="GO" id="GO:0010309">
    <property type="term" value="F:acireductone dioxygenase [iron(II)-requiring] activity"/>
    <property type="evidence" value="ECO:0007669"/>
    <property type="project" value="UniProtKB-UniRule"/>
</dbReference>
<feature type="binding site" evidence="11">
    <location>
        <position position="87"/>
    </location>
    <ligand>
        <name>Fe(2+)</name>
        <dbReference type="ChEBI" id="CHEBI:29033"/>
        <note>for iron-dependent acireductone dioxygenase activity</note>
    </ligand>
</feature>
<evidence type="ECO:0000313" key="12">
    <source>
        <dbReference type="EMBL" id="ODQ64476.1"/>
    </source>
</evidence>
<feature type="binding site" evidence="11">
    <location>
        <position position="81"/>
    </location>
    <ligand>
        <name>Ni(2+)</name>
        <dbReference type="ChEBI" id="CHEBI:49786"/>
        <note>for nickel-dependent acireductone dioxygenase activity</note>
    </ligand>
</feature>
<feature type="binding site" evidence="11">
    <location>
        <position position="87"/>
    </location>
    <ligand>
        <name>Ni(2+)</name>
        <dbReference type="ChEBI" id="CHEBI:49786"/>
        <note>for nickel-dependent acireductone dioxygenase activity</note>
    </ligand>
</feature>
<evidence type="ECO:0000256" key="10">
    <source>
        <dbReference type="ARBA" id="ARBA00023242"/>
    </source>
</evidence>
<dbReference type="EC" id="1.13.11.53" evidence="11"/>
<dbReference type="GO" id="GO:0019509">
    <property type="term" value="P:L-methionine salvage from methylthioadenosine"/>
    <property type="evidence" value="ECO:0007669"/>
    <property type="project" value="UniProtKB-UniRule"/>
</dbReference>
<keyword evidence="6 11" id="KW-0223">Dioxygenase</keyword>
<evidence type="ECO:0000256" key="7">
    <source>
        <dbReference type="ARBA" id="ARBA00023002"/>
    </source>
</evidence>
<dbReference type="GO" id="GO:0010308">
    <property type="term" value="F:acireductone dioxygenase (Ni2+-requiring) activity"/>
    <property type="evidence" value="ECO:0007669"/>
    <property type="project" value="UniProtKB-UniRule"/>
</dbReference>
<comment type="pathway">
    <text evidence="11">Amino-acid biosynthesis; L-methionine biosynthesis via salvage pathway; L-methionine from S-methyl-5-thio-alpha-D-ribose 1-phosphate: step 5/6.</text>
</comment>
<dbReference type="InterPro" id="IPR027496">
    <property type="entry name" value="ARD_euk"/>
</dbReference>
<comment type="catalytic activity">
    <reaction evidence="11">
        <text>1,2-dihydroxy-5-(methylsulfanyl)pent-1-en-3-one + O2 = 3-(methylsulfanyl)propanoate + CO + formate + 2 H(+)</text>
        <dbReference type="Rhea" id="RHEA:14161"/>
        <dbReference type="ChEBI" id="CHEBI:15378"/>
        <dbReference type="ChEBI" id="CHEBI:15379"/>
        <dbReference type="ChEBI" id="CHEBI:15740"/>
        <dbReference type="ChEBI" id="CHEBI:17245"/>
        <dbReference type="ChEBI" id="CHEBI:49016"/>
        <dbReference type="ChEBI" id="CHEBI:49252"/>
        <dbReference type="EC" id="1.13.11.53"/>
    </reaction>
</comment>
<name>A0A1E3PGB7_9ASCO</name>
<feature type="binding site" evidence="11">
    <location>
        <position position="83"/>
    </location>
    <ligand>
        <name>Ni(2+)</name>
        <dbReference type="ChEBI" id="CHEBI:49786"/>
        <note>for nickel-dependent acireductone dioxygenase activity</note>
    </ligand>
</feature>
<dbReference type="EC" id="1.13.11.54" evidence="11"/>
<dbReference type="InterPro" id="IPR004313">
    <property type="entry name" value="ARD"/>
</dbReference>
<dbReference type="GO" id="GO:0005737">
    <property type="term" value="C:cytoplasm"/>
    <property type="evidence" value="ECO:0007669"/>
    <property type="project" value="UniProtKB-SubCell"/>
</dbReference>
<accession>A0A1E3PGB7</accession>
<comment type="subcellular location">
    <subcellularLocation>
        <location evidence="11">Cytoplasm</location>
    </subcellularLocation>
    <subcellularLocation>
        <location evidence="11">Nucleus</location>
    </subcellularLocation>
</comment>
<comment type="catalytic activity">
    <reaction evidence="1 11">
        <text>1,2-dihydroxy-5-(methylsulfanyl)pent-1-en-3-one + O2 = 4-methylsulfanyl-2-oxobutanoate + formate + 2 H(+)</text>
        <dbReference type="Rhea" id="RHEA:24504"/>
        <dbReference type="ChEBI" id="CHEBI:15378"/>
        <dbReference type="ChEBI" id="CHEBI:15379"/>
        <dbReference type="ChEBI" id="CHEBI:15740"/>
        <dbReference type="ChEBI" id="CHEBI:16723"/>
        <dbReference type="ChEBI" id="CHEBI:49252"/>
        <dbReference type="EC" id="1.13.11.54"/>
    </reaction>
</comment>
<dbReference type="UniPathway" id="UPA00904">
    <property type="reaction ID" value="UER00878"/>
</dbReference>
<dbReference type="Gene3D" id="2.60.120.10">
    <property type="entry name" value="Jelly Rolls"/>
    <property type="match status" value="1"/>
</dbReference>
<dbReference type="InterPro" id="IPR011051">
    <property type="entry name" value="RmlC_Cupin_sf"/>
</dbReference>
<gene>
    <name evidence="11" type="primary">ADI1</name>
    <name evidence="12" type="ORF">NADFUDRAFT_83467</name>
</gene>
<evidence type="ECO:0000256" key="4">
    <source>
        <dbReference type="ARBA" id="ARBA00022605"/>
    </source>
</evidence>
<keyword evidence="5 11" id="KW-0479">Metal-binding</keyword>
<comment type="cofactor">
    <cofactor evidence="11">
        <name>Fe(2+)</name>
        <dbReference type="ChEBI" id="CHEBI:29033"/>
    </cofactor>
    <cofactor evidence="11">
        <name>Ni(2+)</name>
        <dbReference type="ChEBI" id="CHEBI:49786"/>
    </cofactor>
    <text evidence="11">Binds either 1 Fe or Ni cation per monomer. Iron-binding promotes an acireductone dioxygenase reaction producing 2-keto-4-methylthiobutyrate, while nickel-binding promotes an acireductone dioxygenase reaction producing 3-(methylsulfanyl)propanoate.</text>
</comment>
<dbReference type="AlphaFoldDB" id="A0A1E3PGB7"/>
<dbReference type="PANTHER" id="PTHR23418:SF0">
    <property type="entry name" value="ACIREDUCTONE DIOXYGENASE"/>
    <property type="match status" value="1"/>
</dbReference>
<dbReference type="CDD" id="cd02232">
    <property type="entry name" value="cupin_ARD"/>
    <property type="match status" value="1"/>
</dbReference>